<feature type="transmembrane region" description="Helical" evidence="1">
    <location>
        <begin position="40"/>
        <end position="60"/>
    </location>
</feature>
<feature type="transmembrane region" description="Helical" evidence="1">
    <location>
        <begin position="103"/>
        <end position="122"/>
    </location>
</feature>
<accession>A0A9Q3WLR2</accession>
<dbReference type="Proteomes" id="UP000813672">
    <property type="component" value="Unassembled WGS sequence"/>
</dbReference>
<evidence type="ECO:0000256" key="1">
    <source>
        <dbReference type="SAM" id="Phobius"/>
    </source>
</evidence>
<keyword evidence="1" id="KW-0812">Transmembrane</keyword>
<sequence length="127" mass="13598">MRRLNTVLLPGAVLLVFALIAQITGLTLRLGAHPWWAQKVIWIGLPLGIGLAIIAGALGIPRLPRQGGFALLTLAAFLTAHLGKSRFAASFAEDALAGQAWYFGWIATCAFAAATLASLFRYSRQTH</sequence>
<feature type="transmembrane region" description="Helical" evidence="1">
    <location>
        <begin position="67"/>
        <end position="83"/>
    </location>
</feature>
<keyword evidence="1" id="KW-1133">Transmembrane helix</keyword>
<organism evidence="2 3">
    <name type="scientific">Ruegeria pomeroyi</name>
    <dbReference type="NCBI Taxonomy" id="89184"/>
    <lineage>
        <taxon>Bacteria</taxon>
        <taxon>Pseudomonadati</taxon>
        <taxon>Pseudomonadota</taxon>
        <taxon>Alphaproteobacteria</taxon>
        <taxon>Rhodobacterales</taxon>
        <taxon>Roseobacteraceae</taxon>
        <taxon>Ruegeria</taxon>
    </lineage>
</organism>
<name>A0A9Q3WLR2_9RHOB</name>
<proteinExistence type="predicted"/>
<comment type="caution">
    <text evidence="2">The sequence shown here is derived from an EMBL/GenBank/DDBJ whole genome shotgun (WGS) entry which is preliminary data.</text>
</comment>
<dbReference type="AlphaFoldDB" id="A0A9Q3WLR2"/>
<protein>
    <submittedName>
        <fullName evidence="2">Uncharacterized protein</fullName>
    </submittedName>
</protein>
<feature type="transmembrane region" description="Helical" evidence="1">
    <location>
        <begin position="7"/>
        <end position="28"/>
    </location>
</feature>
<dbReference type="RefSeq" id="WP_234219604.1">
    <property type="nucleotide sequence ID" value="NZ_JAGQAF010000005.1"/>
</dbReference>
<evidence type="ECO:0000313" key="3">
    <source>
        <dbReference type="Proteomes" id="UP000813672"/>
    </source>
</evidence>
<dbReference type="EMBL" id="JAGQAF010000005">
    <property type="protein sequence ID" value="MCE8537717.1"/>
    <property type="molecule type" value="Genomic_DNA"/>
</dbReference>
<evidence type="ECO:0000313" key="2">
    <source>
        <dbReference type="EMBL" id="MCE8537717.1"/>
    </source>
</evidence>
<keyword evidence="1" id="KW-0472">Membrane</keyword>
<gene>
    <name evidence="2" type="ORF">KBY27_09630</name>
</gene>
<reference evidence="2" key="1">
    <citation type="journal article" date="2021" name="Environ. Microbiol.">
        <title>Cryptic niche differentiation of novel sediment ecotypes of Rugeria pomeroyi correlates with nitrate respiration.</title>
        <authorList>
            <person name="Lin X."/>
            <person name="McNichol J."/>
            <person name="Chu X."/>
            <person name="Qian Y."/>
            <person name="Luo H."/>
        </authorList>
    </citation>
    <scope>NUCLEOTIDE SEQUENCE</scope>
    <source>
        <strain evidence="2">SZCCDBB064</strain>
    </source>
</reference>